<evidence type="ECO:0000256" key="1">
    <source>
        <dbReference type="SAM" id="Phobius"/>
    </source>
</evidence>
<reference evidence="3" key="2">
    <citation type="submission" date="2019-02" db="EMBL/GenBank/DDBJ databases">
        <title>Granulicella sibirica sp. nov., a psychrotolerant acidobacterium isolated from an organic soil layer in forested tundra, West Siberia.</title>
        <authorList>
            <person name="Oshkin I.Y."/>
            <person name="Kulichevskaya I.S."/>
            <person name="Rijpstra W.I.C."/>
            <person name="Sinninghe Damste J.S."/>
            <person name="Rakitin A.L."/>
            <person name="Ravin N.V."/>
            <person name="Dedysh S.N."/>
        </authorList>
    </citation>
    <scope>NUCLEOTIDE SEQUENCE [LARGE SCALE GENOMIC DNA]</scope>
    <source>
        <strain evidence="3">AF10</strain>
    </source>
</reference>
<keyword evidence="1" id="KW-0812">Transmembrane</keyword>
<keyword evidence="1" id="KW-0472">Membrane</keyword>
<organism evidence="2 3">
    <name type="scientific">Granulicella sibirica</name>
    <dbReference type="NCBI Taxonomy" id="2479048"/>
    <lineage>
        <taxon>Bacteria</taxon>
        <taxon>Pseudomonadati</taxon>
        <taxon>Acidobacteriota</taxon>
        <taxon>Terriglobia</taxon>
        <taxon>Terriglobales</taxon>
        <taxon>Acidobacteriaceae</taxon>
        <taxon>Granulicella</taxon>
    </lineage>
</organism>
<evidence type="ECO:0000313" key="2">
    <source>
        <dbReference type="EMBL" id="RXH55687.1"/>
    </source>
</evidence>
<dbReference type="EMBL" id="RDSM01000002">
    <property type="protein sequence ID" value="RXH55687.1"/>
    <property type="molecule type" value="Genomic_DNA"/>
</dbReference>
<reference evidence="2 3" key="1">
    <citation type="submission" date="2018-11" db="EMBL/GenBank/DDBJ databases">
        <authorList>
            <person name="Mardanov A.V."/>
            <person name="Ravin N.V."/>
            <person name="Dedysh S.N."/>
        </authorList>
    </citation>
    <scope>NUCLEOTIDE SEQUENCE [LARGE SCALE GENOMIC DNA]</scope>
    <source>
        <strain evidence="2 3">AF10</strain>
    </source>
</reference>
<gene>
    <name evidence="2" type="ORF">GRAN_2544</name>
</gene>
<name>A0A4Q0SXT8_9BACT</name>
<dbReference type="AlphaFoldDB" id="A0A4Q0SXT8"/>
<feature type="transmembrane region" description="Helical" evidence="1">
    <location>
        <begin position="14"/>
        <end position="36"/>
    </location>
</feature>
<accession>A0A4Q0SXT8</accession>
<dbReference type="Proteomes" id="UP000289437">
    <property type="component" value="Unassembled WGS sequence"/>
</dbReference>
<protein>
    <submittedName>
        <fullName evidence="2">Uncharacterized protein</fullName>
    </submittedName>
</protein>
<proteinExistence type="predicted"/>
<comment type="caution">
    <text evidence="2">The sequence shown here is derived from an EMBL/GenBank/DDBJ whole genome shotgun (WGS) entry which is preliminary data.</text>
</comment>
<keyword evidence="3" id="KW-1185">Reference proteome</keyword>
<sequence length="40" mass="4315">MGKVPAETICAERIQIALAILTLGLLVAEWGIHIYLHGSI</sequence>
<keyword evidence="1" id="KW-1133">Transmembrane helix</keyword>
<evidence type="ECO:0000313" key="3">
    <source>
        <dbReference type="Proteomes" id="UP000289437"/>
    </source>
</evidence>